<name>A0A5N6L3R5_9ROSI</name>
<evidence type="ECO:0000313" key="2">
    <source>
        <dbReference type="Proteomes" id="UP000327013"/>
    </source>
</evidence>
<accession>A0A5N6L3R5</accession>
<comment type="caution">
    <text evidence="1">The sequence shown here is derived from an EMBL/GenBank/DDBJ whole genome shotgun (WGS) entry which is preliminary data.</text>
</comment>
<dbReference type="EMBL" id="VIBQ01000084">
    <property type="protein sequence ID" value="KAB8670397.1"/>
    <property type="molecule type" value="Genomic_DNA"/>
</dbReference>
<proteinExistence type="predicted"/>
<keyword evidence="2" id="KW-1185">Reference proteome</keyword>
<reference evidence="1 2" key="1">
    <citation type="submission" date="2019-06" db="EMBL/GenBank/DDBJ databases">
        <title>A chromosomal-level reference genome of Carpinus fangiana (Coryloideae, Betulaceae).</title>
        <authorList>
            <person name="Yang X."/>
            <person name="Wang Z."/>
            <person name="Zhang L."/>
            <person name="Hao G."/>
            <person name="Liu J."/>
            <person name="Yang Y."/>
        </authorList>
    </citation>
    <scope>NUCLEOTIDE SEQUENCE [LARGE SCALE GENOMIC DNA]</scope>
    <source>
        <strain evidence="1">Cfa_2016G</strain>
        <tissue evidence="1">Leaf</tissue>
    </source>
</reference>
<dbReference type="Proteomes" id="UP000327013">
    <property type="component" value="Unassembled WGS sequence"/>
</dbReference>
<evidence type="ECO:0000313" key="1">
    <source>
        <dbReference type="EMBL" id="KAB8670397.1"/>
    </source>
</evidence>
<dbReference type="AlphaFoldDB" id="A0A5N6L3R5"/>
<protein>
    <submittedName>
        <fullName evidence="1">Uncharacterized protein</fullName>
    </submittedName>
</protein>
<sequence>MPRRKSTMILSVMIKDRRVERRPVPNLRVSLAAKLRNAIIPTSPWRKSLFPQEKDLNVITLQLRSAGLALGRIKWRISVAMSCNSVRASVICVRIGRRIAAMAQ</sequence>
<organism evidence="1 2">
    <name type="scientific">Carpinus fangiana</name>
    <dbReference type="NCBI Taxonomy" id="176857"/>
    <lineage>
        <taxon>Eukaryota</taxon>
        <taxon>Viridiplantae</taxon>
        <taxon>Streptophyta</taxon>
        <taxon>Embryophyta</taxon>
        <taxon>Tracheophyta</taxon>
        <taxon>Spermatophyta</taxon>
        <taxon>Magnoliopsida</taxon>
        <taxon>eudicotyledons</taxon>
        <taxon>Gunneridae</taxon>
        <taxon>Pentapetalae</taxon>
        <taxon>rosids</taxon>
        <taxon>fabids</taxon>
        <taxon>Fagales</taxon>
        <taxon>Betulaceae</taxon>
        <taxon>Carpinus</taxon>
    </lineage>
</organism>
<gene>
    <name evidence="1" type="ORF">FH972_026310</name>
</gene>